<dbReference type="Proteomes" id="UP000558488">
    <property type="component" value="Unassembled WGS sequence"/>
</dbReference>
<name>A0A7J7W3S8_PIPKU</name>
<evidence type="ECO:0000313" key="2">
    <source>
        <dbReference type="EMBL" id="KAF6331900.1"/>
    </source>
</evidence>
<gene>
    <name evidence="2" type="ORF">mPipKuh1_008203</name>
</gene>
<feature type="compositionally biased region" description="Acidic residues" evidence="1">
    <location>
        <begin position="223"/>
        <end position="236"/>
    </location>
</feature>
<accession>A0A7J7W3S8</accession>
<feature type="compositionally biased region" description="Polar residues" evidence="1">
    <location>
        <begin position="148"/>
        <end position="158"/>
    </location>
</feature>
<reference evidence="2 3" key="1">
    <citation type="journal article" date="2020" name="Nature">
        <title>Six reference-quality genomes reveal evolution of bat adaptations.</title>
        <authorList>
            <person name="Jebb D."/>
            <person name="Huang Z."/>
            <person name="Pippel M."/>
            <person name="Hughes G.M."/>
            <person name="Lavrichenko K."/>
            <person name="Devanna P."/>
            <person name="Winkler S."/>
            <person name="Jermiin L.S."/>
            <person name="Skirmuntt E.C."/>
            <person name="Katzourakis A."/>
            <person name="Burkitt-Gray L."/>
            <person name="Ray D.A."/>
            <person name="Sullivan K.A.M."/>
            <person name="Roscito J.G."/>
            <person name="Kirilenko B.M."/>
            <person name="Davalos L.M."/>
            <person name="Corthals A.P."/>
            <person name="Power M.L."/>
            <person name="Jones G."/>
            <person name="Ransome R.D."/>
            <person name="Dechmann D.K.N."/>
            <person name="Locatelli A.G."/>
            <person name="Puechmaille S.J."/>
            <person name="Fedrigo O."/>
            <person name="Jarvis E.D."/>
            <person name="Hiller M."/>
            <person name="Vernes S.C."/>
            <person name="Myers E.W."/>
            <person name="Teeling E.C."/>
        </authorList>
    </citation>
    <scope>NUCLEOTIDE SEQUENCE [LARGE SCALE GENOMIC DNA]</scope>
    <source>
        <strain evidence="2">MPipKuh1</strain>
        <tissue evidence="2">Flight muscle</tissue>
    </source>
</reference>
<sequence length="596" mass="64870">MGTVFQVESTLVSCQQRMSGLEVGGLWGLGRSDEGVLPQPSMGPVSPDLQSSTFIKVEQQLPEEEPCDMGSSEGPVSHTTEGQERPEVSVATWGSGDPGPVDGQPGTPPPEPPRLFRPPNLKQPRFPMPPILKQSRFSQQLKVFASDLNHSSHVSQTGLEHPEPKEAKINAPDQEAEAPPLVTTEVNPTEEQNGELEASPPPELSPPPAASLAAAVEPGPAPEETEAPPPLDEEPSMEPRLVPASEEELPLEGPSSTFIKVEQQLPEEEPCDMGSSVGPVSHTTEGQERPEVSVATWGSGDTGPVDGQPGTSPPEPPRLFRPSTLKQPRFPMPPTLKHPRFLMPPTLKQPRFNRQLKVFTGDLYHSSHVSQTSLEHPEPKEAKINAPDQEAEAAPPVTPEVNPEEQDVELEASPPPELSPPPAASPSAAVEEDPKLVIKSWTIHQIEQEERAEVTITVYKVLWTQVWYRLSSTFIKVEQQLPEEEPCDMGSSVGPVSHTTEGQERPEVSVATWGSGDPGPVDGQPGTPPLEPPRLFRPSTLKQPRFPMSPTLKQSRLNRQLKVFTSDLYHSSHVNQIGPEYPEPKEAKINGENLVK</sequence>
<dbReference type="AlphaFoldDB" id="A0A7J7W3S8"/>
<feature type="compositionally biased region" description="Pro residues" evidence="1">
    <location>
        <begin position="199"/>
        <end position="209"/>
    </location>
</feature>
<feature type="region of interest" description="Disordered" evidence="1">
    <location>
        <begin position="483"/>
        <end position="596"/>
    </location>
</feature>
<feature type="compositionally biased region" description="Low complexity" evidence="1">
    <location>
        <begin position="94"/>
        <end position="105"/>
    </location>
</feature>
<organism evidence="2 3">
    <name type="scientific">Pipistrellus kuhlii</name>
    <name type="common">Kuhl's pipistrelle</name>
    <dbReference type="NCBI Taxonomy" id="59472"/>
    <lineage>
        <taxon>Eukaryota</taxon>
        <taxon>Metazoa</taxon>
        <taxon>Chordata</taxon>
        <taxon>Craniata</taxon>
        <taxon>Vertebrata</taxon>
        <taxon>Euteleostomi</taxon>
        <taxon>Mammalia</taxon>
        <taxon>Eutheria</taxon>
        <taxon>Laurasiatheria</taxon>
        <taxon>Chiroptera</taxon>
        <taxon>Yangochiroptera</taxon>
        <taxon>Vespertilionidae</taxon>
        <taxon>Pipistrellus</taxon>
    </lineage>
</organism>
<feature type="compositionally biased region" description="Pro residues" evidence="1">
    <location>
        <begin position="106"/>
        <end position="116"/>
    </location>
</feature>
<keyword evidence="3" id="KW-1185">Reference proteome</keyword>
<evidence type="ECO:0000313" key="3">
    <source>
        <dbReference type="Proteomes" id="UP000558488"/>
    </source>
</evidence>
<feature type="compositionally biased region" description="Basic and acidic residues" evidence="1">
    <location>
        <begin position="582"/>
        <end position="596"/>
    </location>
</feature>
<feature type="region of interest" description="Disordered" evidence="1">
    <location>
        <begin position="29"/>
        <end position="349"/>
    </location>
</feature>
<feature type="compositionally biased region" description="Pro residues" evidence="1">
    <location>
        <begin position="413"/>
        <end position="424"/>
    </location>
</feature>
<feature type="region of interest" description="Disordered" evidence="1">
    <location>
        <begin position="385"/>
        <end position="431"/>
    </location>
</feature>
<comment type="caution">
    <text evidence="2">The sequence shown here is derived from an EMBL/GenBank/DDBJ whole genome shotgun (WGS) entry which is preliminary data.</text>
</comment>
<evidence type="ECO:0000256" key="1">
    <source>
        <dbReference type="SAM" id="MobiDB-lite"/>
    </source>
</evidence>
<dbReference type="EMBL" id="JACAGB010000012">
    <property type="protein sequence ID" value="KAF6331900.1"/>
    <property type="molecule type" value="Genomic_DNA"/>
</dbReference>
<protein>
    <submittedName>
        <fullName evidence="2">Uncharacterized protein</fullName>
    </submittedName>
</protein>
<proteinExistence type="predicted"/>